<evidence type="ECO:0000313" key="2">
    <source>
        <dbReference type="Proteomes" id="UP000054564"/>
    </source>
</evidence>
<dbReference type="EMBL" id="AJIL01000135">
    <property type="protein sequence ID" value="KNE93556.1"/>
    <property type="molecule type" value="Genomic_DNA"/>
</dbReference>
<accession>A0A0L0V317</accession>
<name>A0A0L0V317_9BASI</name>
<comment type="caution">
    <text evidence="1">The sequence shown here is derived from an EMBL/GenBank/DDBJ whole genome shotgun (WGS) entry which is preliminary data.</text>
</comment>
<organism evidence="1 2">
    <name type="scientific">Puccinia striiformis f. sp. tritici PST-78</name>
    <dbReference type="NCBI Taxonomy" id="1165861"/>
    <lineage>
        <taxon>Eukaryota</taxon>
        <taxon>Fungi</taxon>
        <taxon>Dikarya</taxon>
        <taxon>Basidiomycota</taxon>
        <taxon>Pucciniomycotina</taxon>
        <taxon>Pucciniomycetes</taxon>
        <taxon>Pucciniales</taxon>
        <taxon>Pucciniaceae</taxon>
        <taxon>Puccinia</taxon>
    </lineage>
</organism>
<dbReference type="AlphaFoldDB" id="A0A0L0V317"/>
<evidence type="ECO:0000313" key="1">
    <source>
        <dbReference type="EMBL" id="KNE93556.1"/>
    </source>
</evidence>
<evidence type="ECO:0008006" key="3">
    <source>
        <dbReference type="Google" id="ProtNLM"/>
    </source>
</evidence>
<keyword evidence="2" id="KW-1185">Reference proteome</keyword>
<dbReference type="Proteomes" id="UP000054564">
    <property type="component" value="Unassembled WGS sequence"/>
</dbReference>
<reference evidence="2" key="1">
    <citation type="submission" date="2014-03" db="EMBL/GenBank/DDBJ databases">
        <title>The Genome Sequence of Puccinia striiformis f. sp. tritici PST-78.</title>
        <authorList>
            <consortium name="The Broad Institute Genome Sequencing Platform"/>
            <person name="Cuomo C."/>
            <person name="Hulbert S."/>
            <person name="Chen X."/>
            <person name="Walker B."/>
            <person name="Young S.K."/>
            <person name="Zeng Q."/>
            <person name="Gargeya S."/>
            <person name="Fitzgerald M."/>
            <person name="Haas B."/>
            <person name="Abouelleil A."/>
            <person name="Alvarado L."/>
            <person name="Arachchi H.M."/>
            <person name="Berlin A.M."/>
            <person name="Chapman S.B."/>
            <person name="Goldberg J."/>
            <person name="Griggs A."/>
            <person name="Gujja S."/>
            <person name="Hansen M."/>
            <person name="Howarth C."/>
            <person name="Imamovic A."/>
            <person name="Larimer J."/>
            <person name="McCowan C."/>
            <person name="Montmayeur A."/>
            <person name="Murphy C."/>
            <person name="Neiman D."/>
            <person name="Pearson M."/>
            <person name="Priest M."/>
            <person name="Roberts A."/>
            <person name="Saif S."/>
            <person name="Shea T."/>
            <person name="Sisk P."/>
            <person name="Sykes S."/>
            <person name="Wortman J."/>
            <person name="Nusbaum C."/>
            <person name="Birren B."/>
        </authorList>
    </citation>
    <scope>NUCLEOTIDE SEQUENCE [LARGE SCALE GENOMIC DNA]</scope>
    <source>
        <strain evidence="2">race PST-78</strain>
    </source>
</reference>
<sequence>MTPPQFRAVEPFLQWIHGVQIFFNTKAISHPDDKICVAGGLLKTTILPLFYANEGPKNIGNTWEAFKTQLFKVTLPRRRTDLKANIRQLKMTSSKSFIEFSTCACTL</sequence>
<proteinExistence type="predicted"/>
<gene>
    <name evidence="1" type="ORF">PSTG_13089</name>
</gene>
<protein>
    <recommendedName>
        <fullName evidence="3">Retrotransposon gag domain-containing protein</fullName>
    </recommendedName>
</protein>